<dbReference type="Proteomes" id="UP001187682">
    <property type="component" value="Unassembled WGS sequence"/>
</dbReference>
<dbReference type="InterPro" id="IPR052337">
    <property type="entry name" value="SAT4-like"/>
</dbReference>
<keyword evidence="10" id="KW-1185">Reference proteome</keyword>
<comment type="similarity">
    <text evidence="5">Belongs to the SAT4 family.</text>
</comment>
<feature type="transmembrane region" description="Helical" evidence="7">
    <location>
        <begin position="76"/>
        <end position="97"/>
    </location>
</feature>
<name>A0AAE8MTR8_9PEZI</name>
<evidence type="ECO:0000256" key="4">
    <source>
        <dbReference type="ARBA" id="ARBA00023136"/>
    </source>
</evidence>
<feature type="transmembrane region" description="Helical" evidence="7">
    <location>
        <begin position="155"/>
        <end position="181"/>
    </location>
</feature>
<evidence type="ECO:0000256" key="2">
    <source>
        <dbReference type="ARBA" id="ARBA00022692"/>
    </source>
</evidence>
<keyword evidence="3 7" id="KW-1133">Transmembrane helix</keyword>
<dbReference type="GO" id="GO:0016020">
    <property type="term" value="C:membrane"/>
    <property type="evidence" value="ECO:0007669"/>
    <property type="project" value="UniProtKB-SubCell"/>
</dbReference>
<evidence type="ECO:0000256" key="6">
    <source>
        <dbReference type="SAM" id="MobiDB-lite"/>
    </source>
</evidence>
<evidence type="ECO:0000256" key="5">
    <source>
        <dbReference type="ARBA" id="ARBA00038359"/>
    </source>
</evidence>
<reference evidence="9" key="1">
    <citation type="submission" date="2018-03" db="EMBL/GenBank/DDBJ databases">
        <authorList>
            <person name="Guldener U."/>
        </authorList>
    </citation>
    <scope>NUCLEOTIDE SEQUENCE</scope>
</reference>
<accession>A0AAE8MTR8</accession>
<keyword evidence="2 7" id="KW-0812">Transmembrane</keyword>
<proteinExistence type="inferred from homology"/>
<feature type="domain" description="Rhodopsin" evidence="8">
    <location>
        <begin position="60"/>
        <end position="300"/>
    </location>
</feature>
<organism evidence="9 10">
    <name type="scientific">Cephalotrichum gorgonifer</name>
    <dbReference type="NCBI Taxonomy" id="2041049"/>
    <lineage>
        <taxon>Eukaryota</taxon>
        <taxon>Fungi</taxon>
        <taxon>Dikarya</taxon>
        <taxon>Ascomycota</taxon>
        <taxon>Pezizomycotina</taxon>
        <taxon>Sordariomycetes</taxon>
        <taxon>Hypocreomycetidae</taxon>
        <taxon>Microascales</taxon>
        <taxon>Microascaceae</taxon>
        <taxon>Cephalotrichum</taxon>
    </lineage>
</organism>
<evidence type="ECO:0000259" key="8">
    <source>
        <dbReference type="Pfam" id="PF20684"/>
    </source>
</evidence>
<evidence type="ECO:0000256" key="1">
    <source>
        <dbReference type="ARBA" id="ARBA00004141"/>
    </source>
</evidence>
<keyword evidence="4 7" id="KW-0472">Membrane</keyword>
<dbReference type="EMBL" id="ONZQ02000003">
    <property type="protein sequence ID" value="SPO00341.1"/>
    <property type="molecule type" value="Genomic_DNA"/>
</dbReference>
<dbReference type="PANTHER" id="PTHR33048">
    <property type="entry name" value="PTH11-LIKE INTEGRAL MEMBRANE PROTEIN (AFU_ORTHOLOGUE AFUA_5G11245)"/>
    <property type="match status" value="1"/>
</dbReference>
<dbReference type="PANTHER" id="PTHR33048:SF124">
    <property type="entry name" value="INTEGRAL MEMBRANE PROTEIN"/>
    <property type="match status" value="1"/>
</dbReference>
<evidence type="ECO:0000256" key="3">
    <source>
        <dbReference type="ARBA" id="ARBA00022989"/>
    </source>
</evidence>
<feature type="transmembrane region" description="Helical" evidence="7">
    <location>
        <begin position="42"/>
        <end position="64"/>
    </location>
</feature>
<evidence type="ECO:0000313" key="9">
    <source>
        <dbReference type="EMBL" id="SPO00341.1"/>
    </source>
</evidence>
<feature type="region of interest" description="Disordered" evidence="6">
    <location>
        <begin position="320"/>
        <end position="340"/>
    </location>
</feature>
<comment type="subcellular location">
    <subcellularLocation>
        <location evidence="1">Membrane</location>
        <topology evidence="1">Multi-pass membrane protein</topology>
    </subcellularLocation>
</comment>
<evidence type="ECO:0000256" key="7">
    <source>
        <dbReference type="SAM" id="Phobius"/>
    </source>
</evidence>
<protein>
    <submittedName>
        <fullName evidence="9">Related to integral membrane protein PTH11</fullName>
    </submittedName>
</protein>
<feature type="compositionally biased region" description="Low complexity" evidence="6">
    <location>
        <begin position="320"/>
        <end position="338"/>
    </location>
</feature>
<evidence type="ECO:0000313" key="10">
    <source>
        <dbReference type="Proteomes" id="UP001187682"/>
    </source>
</evidence>
<feature type="transmembrane region" description="Helical" evidence="7">
    <location>
        <begin position="117"/>
        <end position="135"/>
    </location>
</feature>
<comment type="caution">
    <text evidence="9">The sequence shown here is derived from an EMBL/GenBank/DDBJ whole genome shotgun (WGS) entry which is preliminary data.</text>
</comment>
<sequence length="408" mass="45160">MADIDFTLLSPAELEAVLDMPAMPPPADQFSNFVDPPNQNGLAIGVSAICIAAVVLCLGIRAYARLVLLKTVQAQEVLIFTAYGCFIGWAYCTLSLVRNPGYYVHTWNVTLRQTVPMGYIVHLAGVFYTVCLPLLKVSILLEWLGMFVPRGNRNWFFWVSWVMIVLQVLFAIAITIALNLACIPTKKKWEFWVPGKCINTHDIETASAAFQLASDCAVLLLPQKIIWDLRMNWKKRLGVSVVFSLGVLACVSAAFRLAVTVQYAEALDTIYHIGPVCFWAYAEMTCGFIVVCVPCVPKILMESGVWRKVKKGLGMSATTGASGASSKGHSGSHSVSISKNKRSVHDSYLEIDDNTEMKNLGSESAENLRGSYPVKMEEGIVRTTRVTVHNSEMSASDEAVNYQQRQWR</sequence>
<dbReference type="InterPro" id="IPR049326">
    <property type="entry name" value="Rhodopsin_dom_fungi"/>
</dbReference>
<feature type="transmembrane region" description="Helical" evidence="7">
    <location>
        <begin position="278"/>
        <end position="301"/>
    </location>
</feature>
<feature type="transmembrane region" description="Helical" evidence="7">
    <location>
        <begin position="239"/>
        <end position="258"/>
    </location>
</feature>
<dbReference type="Pfam" id="PF20684">
    <property type="entry name" value="Fung_rhodopsin"/>
    <property type="match status" value="1"/>
</dbReference>
<gene>
    <name evidence="9" type="ORF">DNG_03186</name>
</gene>
<dbReference type="AlphaFoldDB" id="A0AAE8MTR8"/>